<dbReference type="OMA" id="LKMYRWA"/>
<dbReference type="OrthoDB" id="341421at2759"/>
<organism evidence="1 2">
    <name type="scientific">Trametes pubescens</name>
    <name type="common">White-rot fungus</name>
    <dbReference type="NCBI Taxonomy" id="154538"/>
    <lineage>
        <taxon>Eukaryota</taxon>
        <taxon>Fungi</taxon>
        <taxon>Dikarya</taxon>
        <taxon>Basidiomycota</taxon>
        <taxon>Agaricomycotina</taxon>
        <taxon>Agaricomycetes</taxon>
        <taxon>Polyporales</taxon>
        <taxon>Polyporaceae</taxon>
        <taxon>Trametes</taxon>
    </lineage>
</organism>
<dbReference type="AlphaFoldDB" id="A0A1M2V7S9"/>
<dbReference type="Proteomes" id="UP000184267">
    <property type="component" value="Unassembled WGS sequence"/>
</dbReference>
<dbReference type="EMBL" id="MNAD01001602">
    <property type="protein sequence ID" value="OJT03662.1"/>
    <property type="molecule type" value="Genomic_DNA"/>
</dbReference>
<sequence>MQFLKVYKLDDKTLAMVLLYHSVTRENAMDGVRWCQYQIVNNPKNIGSVSMNISATALEQKLLLKLLEMNRKILPPDFQPQRRRYEEQYRASAMSKLDPEHMFSANISHYTSTTRITDIPTLGPGDPSVPHADVHGPRPFLVKLQLGRDNLAVYDRQRSFSQVYVVRADGPAAFAALVAEMAGPRGGFGGLKMYRWAKRTGDWELSICVDRKPETDIKW</sequence>
<evidence type="ECO:0000313" key="1">
    <source>
        <dbReference type="EMBL" id="OJT03662.1"/>
    </source>
</evidence>
<keyword evidence="2" id="KW-1185">Reference proteome</keyword>
<evidence type="ECO:0000313" key="2">
    <source>
        <dbReference type="Proteomes" id="UP000184267"/>
    </source>
</evidence>
<protein>
    <submittedName>
        <fullName evidence="1">Uncharacterized protein</fullName>
    </submittedName>
</protein>
<accession>A0A1M2V7S9</accession>
<reference evidence="1 2" key="1">
    <citation type="submission" date="2016-10" db="EMBL/GenBank/DDBJ databases">
        <title>Genome sequence of the basidiomycete white-rot fungus Trametes pubescens.</title>
        <authorList>
            <person name="Makela M.R."/>
            <person name="Granchi Z."/>
            <person name="Peng M."/>
            <person name="De Vries R.P."/>
            <person name="Grigoriev I."/>
            <person name="Riley R."/>
            <person name="Hilden K."/>
        </authorList>
    </citation>
    <scope>NUCLEOTIDE SEQUENCE [LARGE SCALE GENOMIC DNA]</scope>
    <source>
        <strain evidence="1 2">FBCC735</strain>
    </source>
</reference>
<comment type="caution">
    <text evidence="1">The sequence shown here is derived from an EMBL/GenBank/DDBJ whole genome shotgun (WGS) entry which is preliminary data.</text>
</comment>
<name>A0A1M2V7S9_TRAPU</name>
<gene>
    <name evidence="1" type="ORF">TRAPUB_5690</name>
</gene>
<proteinExistence type="predicted"/>